<reference evidence="1" key="1">
    <citation type="submission" date="2023-03" db="EMBL/GenBank/DDBJ databases">
        <title>Multiphase analysis and comparison of six strains from genera Psychromarinibacter, Lutimaribacter, and Maritimibacter, including a novel species: Psychromarinibacter sediminicola sp. nov.</title>
        <authorList>
            <person name="Wang Y.-H."/>
            <person name="Ye M.-Q."/>
            <person name="Du Z.-J."/>
        </authorList>
    </citation>
    <scope>NUCLEOTIDE SEQUENCE</scope>
    <source>
        <strain evidence="1">C21-152</strain>
    </source>
</reference>
<dbReference type="GO" id="GO:0005975">
    <property type="term" value="P:carbohydrate metabolic process"/>
    <property type="evidence" value="ECO:0007669"/>
    <property type="project" value="InterPro"/>
</dbReference>
<name>A0AAE3NWP9_9RHOB</name>
<comment type="caution">
    <text evidence="1">The sequence shown here is derived from an EMBL/GenBank/DDBJ whole genome shotgun (WGS) entry which is preliminary data.</text>
</comment>
<dbReference type="Proteomes" id="UP001220964">
    <property type="component" value="Unassembled WGS sequence"/>
</dbReference>
<sequence length="495" mass="53638">MNNRKSNKLAKIASPAEDFDAISAFYSASHPRSLSNLSSYLDTWKSPGGLGGIISTWWSTTVDTIETHPMNQAPFMLGATRLLSAGIPGDWACLVEREAISIVDQIRDDGLMLNGWGDMPGYPLAPVVGFSAAGGLYAAAAVTESDAFLYYGDRIKLGYENAFGQGATLYHGVANQTARWAITTLQRYLLLGDEKDLEMAVRLGDSVLAEQITDGPNTGAIYQGRNSDILISVYVGKCLYALLALYRQSGEARFLNAARALGRYLVSAQAQQDGLFVNALEPAGSVYPFAAKVATAMRRAGVPSSTAASIRRKMISGWNRNPHPVAIARASDSIRGLCALSVHEPEIRPAVHTLLTNLLDFQMSHGGFPNTIGYGGDLDQPPVWQDVICPTRWNVYVFQLLAELVSAARPNMVLPAPQISWPDVISVRSGCNRKGALNTVVLYAEDATSAQLSTNDGGLLWRVEKVTGVTQAKNDWRGELTAARSLKQLERERRA</sequence>
<dbReference type="EMBL" id="JARGYC010000110">
    <property type="protein sequence ID" value="MDF0603619.1"/>
    <property type="molecule type" value="Genomic_DNA"/>
</dbReference>
<accession>A0AAE3NWP9</accession>
<evidence type="ECO:0000313" key="1">
    <source>
        <dbReference type="EMBL" id="MDF0603619.1"/>
    </source>
</evidence>
<dbReference type="AlphaFoldDB" id="A0AAE3NWP9"/>
<protein>
    <submittedName>
        <fullName evidence="1">Uncharacterized protein</fullName>
    </submittedName>
</protein>
<organism evidence="1 2">
    <name type="scientific">Psychromarinibacter sediminicola</name>
    <dbReference type="NCBI Taxonomy" id="3033385"/>
    <lineage>
        <taxon>Bacteria</taxon>
        <taxon>Pseudomonadati</taxon>
        <taxon>Pseudomonadota</taxon>
        <taxon>Alphaproteobacteria</taxon>
        <taxon>Rhodobacterales</taxon>
        <taxon>Paracoccaceae</taxon>
        <taxon>Psychromarinibacter</taxon>
    </lineage>
</organism>
<dbReference type="SUPFAM" id="SSF48208">
    <property type="entry name" value="Six-hairpin glycosidases"/>
    <property type="match status" value="1"/>
</dbReference>
<dbReference type="RefSeq" id="WP_275569736.1">
    <property type="nucleotide sequence ID" value="NZ_JARGYC010000110.1"/>
</dbReference>
<keyword evidence="2" id="KW-1185">Reference proteome</keyword>
<dbReference type="InterPro" id="IPR008928">
    <property type="entry name" value="6-hairpin_glycosidase_sf"/>
</dbReference>
<gene>
    <name evidence="1" type="ORF">P1J78_23090</name>
</gene>
<proteinExistence type="predicted"/>
<evidence type="ECO:0000313" key="2">
    <source>
        <dbReference type="Proteomes" id="UP001220964"/>
    </source>
</evidence>